<dbReference type="InterPro" id="IPR050490">
    <property type="entry name" value="Bact_solute-bd_prot1"/>
</dbReference>
<dbReference type="Proteomes" id="UP000823891">
    <property type="component" value="Unassembled WGS sequence"/>
</dbReference>
<keyword evidence="5" id="KW-0449">Lipoprotein</keyword>
<dbReference type="Pfam" id="PF01547">
    <property type="entry name" value="SBP_bac_1"/>
    <property type="match status" value="1"/>
</dbReference>
<feature type="chain" id="PRO_5039006811" evidence="7">
    <location>
        <begin position="20"/>
        <end position="451"/>
    </location>
</feature>
<dbReference type="PANTHER" id="PTHR43649">
    <property type="entry name" value="ARABINOSE-BINDING PROTEIN-RELATED"/>
    <property type="match status" value="1"/>
</dbReference>
<reference evidence="8" key="1">
    <citation type="journal article" date="2021" name="PeerJ">
        <title>Extensive microbial diversity within the chicken gut microbiome revealed by metagenomics and culture.</title>
        <authorList>
            <person name="Gilroy R."/>
            <person name="Ravi A."/>
            <person name="Getino M."/>
            <person name="Pursley I."/>
            <person name="Horton D.L."/>
            <person name="Alikhan N.F."/>
            <person name="Baker D."/>
            <person name="Gharbi K."/>
            <person name="Hall N."/>
            <person name="Watson M."/>
            <person name="Adriaenssens E.M."/>
            <person name="Foster-Nyarko E."/>
            <person name="Jarju S."/>
            <person name="Secka A."/>
            <person name="Antonio M."/>
            <person name="Oren A."/>
            <person name="Chaudhuri R.R."/>
            <person name="La Ragione R."/>
            <person name="Hildebrand F."/>
            <person name="Pallen M.J."/>
        </authorList>
    </citation>
    <scope>NUCLEOTIDE SEQUENCE</scope>
    <source>
        <strain evidence="8">USAMLcec2-132</strain>
    </source>
</reference>
<evidence type="ECO:0000256" key="5">
    <source>
        <dbReference type="ARBA" id="ARBA00023288"/>
    </source>
</evidence>
<reference evidence="8" key="2">
    <citation type="submission" date="2021-04" db="EMBL/GenBank/DDBJ databases">
        <authorList>
            <person name="Gilroy R."/>
        </authorList>
    </citation>
    <scope>NUCLEOTIDE SEQUENCE</scope>
    <source>
        <strain evidence="8">USAMLcec2-132</strain>
    </source>
</reference>
<evidence type="ECO:0000256" key="3">
    <source>
        <dbReference type="ARBA" id="ARBA00023136"/>
    </source>
</evidence>
<feature type="region of interest" description="Disordered" evidence="6">
    <location>
        <begin position="24"/>
        <end position="58"/>
    </location>
</feature>
<keyword evidence="2 7" id="KW-0732">Signal</keyword>
<evidence type="ECO:0000256" key="4">
    <source>
        <dbReference type="ARBA" id="ARBA00023139"/>
    </source>
</evidence>
<evidence type="ECO:0000256" key="1">
    <source>
        <dbReference type="ARBA" id="ARBA00022475"/>
    </source>
</evidence>
<dbReference type="EMBL" id="DWWS01000013">
    <property type="protein sequence ID" value="HJC22568.1"/>
    <property type="molecule type" value="Genomic_DNA"/>
</dbReference>
<proteinExistence type="predicted"/>
<accession>A0A9D2ND34</accession>
<keyword evidence="4" id="KW-0564">Palmitate</keyword>
<dbReference type="PANTHER" id="PTHR43649:SF33">
    <property type="entry name" value="POLYGALACTURONAN_RHAMNOGALACTURONAN-BINDING PROTEIN YTCQ"/>
    <property type="match status" value="1"/>
</dbReference>
<gene>
    <name evidence="8" type="ORF">H9761_02545</name>
</gene>
<evidence type="ECO:0000313" key="9">
    <source>
        <dbReference type="Proteomes" id="UP000823891"/>
    </source>
</evidence>
<protein>
    <submittedName>
        <fullName evidence="8">Extracellular solute-binding protein</fullName>
    </submittedName>
</protein>
<feature type="compositionally biased region" description="Low complexity" evidence="6">
    <location>
        <begin position="24"/>
        <end position="48"/>
    </location>
</feature>
<comment type="caution">
    <text evidence="8">The sequence shown here is derived from an EMBL/GenBank/DDBJ whole genome shotgun (WGS) entry which is preliminary data.</text>
</comment>
<dbReference type="InterPro" id="IPR006059">
    <property type="entry name" value="SBP"/>
</dbReference>
<keyword evidence="3" id="KW-0472">Membrane</keyword>
<feature type="signal peptide" evidence="7">
    <location>
        <begin position="1"/>
        <end position="19"/>
    </location>
</feature>
<dbReference type="Gene3D" id="3.40.190.10">
    <property type="entry name" value="Periplasmic binding protein-like II"/>
    <property type="match status" value="1"/>
</dbReference>
<sequence>MRKKLALLLAGGMMISALTACSSGGTTAEETNTGGNVSEEATAASGEESGTEDAAGNSEYSGTLEVWCWTTDPEYQIEAFEKAYPNVKVNFTMIGTDYDTKMQTIVDNRTEGPDVFYSDVKNVKNYIESEAWENLSADPYNADTSDLEDYTVKLGSDADGNVRALSYQATPGGFWYKRNLAKEYLGTDDPNEISEMLSTMDGVFEAAEKIKTASNGATHMFATYKDIWQFANYGMRTTPWVVDGKFQMDDYVSEFFDVSKQIRDNDYDAKIDTWSEAWYASCADDSVFGYVEPTWGLQYVIMTGAPESEGNWGIASMPAAYFNGGSYLGIYQESKNKDLAWLYIDFVCNNHDFLNQYAQDKGDYTSMKSVNQEIAESGYEESWCAGQNTFEFFAGQMDKINTDIVTRYDDTIGNLLLNNVDLYLNGQLDKDAAIQQFKDDVGTNYRNIEVE</sequence>
<dbReference type="PROSITE" id="PS51257">
    <property type="entry name" value="PROKAR_LIPOPROTEIN"/>
    <property type="match status" value="1"/>
</dbReference>
<organism evidence="8 9">
    <name type="scientific">Candidatus Eisenbergiella merdavium</name>
    <dbReference type="NCBI Taxonomy" id="2838551"/>
    <lineage>
        <taxon>Bacteria</taxon>
        <taxon>Bacillati</taxon>
        <taxon>Bacillota</taxon>
        <taxon>Clostridia</taxon>
        <taxon>Lachnospirales</taxon>
        <taxon>Lachnospiraceae</taxon>
        <taxon>Eisenbergiella</taxon>
    </lineage>
</organism>
<evidence type="ECO:0000313" key="8">
    <source>
        <dbReference type="EMBL" id="HJC22568.1"/>
    </source>
</evidence>
<keyword evidence="1" id="KW-1003">Cell membrane</keyword>
<evidence type="ECO:0000256" key="2">
    <source>
        <dbReference type="ARBA" id="ARBA00022729"/>
    </source>
</evidence>
<evidence type="ECO:0000256" key="7">
    <source>
        <dbReference type="SAM" id="SignalP"/>
    </source>
</evidence>
<dbReference type="SUPFAM" id="SSF53850">
    <property type="entry name" value="Periplasmic binding protein-like II"/>
    <property type="match status" value="1"/>
</dbReference>
<name>A0A9D2ND34_9FIRM</name>
<evidence type="ECO:0000256" key="6">
    <source>
        <dbReference type="SAM" id="MobiDB-lite"/>
    </source>
</evidence>
<dbReference type="AlphaFoldDB" id="A0A9D2ND34"/>